<dbReference type="EMBL" id="VRMN01000003">
    <property type="protein sequence ID" value="KAA8495961.1"/>
    <property type="molecule type" value="Genomic_DNA"/>
</dbReference>
<name>A0A5J4YWN9_PORPP</name>
<dbReference type="OMA" id="QQEKCQA"/>
<protein>
    <submittedName>
        <fullName evidence="2">General transcription factor IIE subunit 2</fullName>
    </submittedName>
</protein>
<organism evidence="2 3">
    <name type="scientific">Porphyridium purpureum</name>
    <name type="common">Red alga</name>
    <name type="synonym">Porphyridium cruentum</name>
    <dbReference type="NCBI Taxonomy" id="35688"/>
    <lineage>
        <taxon>Eukaryota</taxon>
        <taxon>Rhodophyta</taxon>
        <taxon>Bangiophyceae</taxon>
        <taxon>Porphyridiales</taxon>
        <taxon>Porphyridiaceae</taxon>
        <taxon>Porphyridium</taxon>
    </lineage>
</organism>
<evidence type="ECO:0000313" key="3">
    <source>
        <dbReference type="Proteomes" id="UP000324585"/>
    </source>
</evidence>
<reference evidence="3" key="1">
    <citation type="journal article" date="2019" name="Nat. Commun.">
        <title>Expansion of phycobilisome linker gene families in mesophilic red algae.</title>
        <authorList>
            <person name="Lee J."/>
            <person name="Kim D."/>
            <person name="Bhattacharya D."/>
            <person name="Yoon H.S."/>
        </authorList>
    </citation>
    <scope>NUCLEOTIDE SEQUENCE [LARGE SCALE GENOMIC DNA]</scope>
    <source>
        <strain evidence="3">CCMP 1328</strain>
    </source>
</reference>
<evidence type="ECO:0000256" key="1">
    <source>
        <dbReference type="SAM" id="MobiDB-lite"/>
    </source>
</evidence>
<dbReference type="Proteomes" id="UP000324585">
    <property type="component" value="Unassembled WGS sequence"/>
</dbReference>
<dbReference type="PANTHER" id="PTHR12716:SF8">
    <property type="entry name" value="TRANSCRIPTION INITIATION FACTOR IIE SUBUNIT BETA"/>
    <property type="match status" value="1"/>
</dbReference>
<dbReference type="OrthoDB" id="3907302at2759"/>
<dbReference type="PANTHER" id="PTHR12716">
    <property type="entry name" value="TRANSCRIPTION INITIATION FACTOR IIE, BETA SUBUNIT"/>
    <property type="match status" value="1"/>
</dbReference>
<gene>
    <name evidence="2" type="ORF">FVE85_2116</name>
</gene>
<dbReference type="InterPro" id="IPR016656">
    <property type="entry name" value="TFIIE-bsu"/>
</dbReference>
<dbReference type="GO" id="GO:0006367">
    <property type="term" value="P:transcription initiation at RNA polymerase II promoter"/>
    <property type="evidence" value="ECO:0007669"/>
    <property type="project" value="InterPro"/>
</dbReference>
<comment type="caution">
    <text evidence="2">The sequence shown here is derived from an EMBL/GenBank/DDBJ whole genome shotgun (WGS) entry which is preliminary data.</text>
</comment>
<accession>A0A5J4YWN9</accession>
<proteinExistence type="predicted"/>
<feature type="region of interest" description="Disordered" evidence="1">
    <location>
        <begin position="172"/>
        <end position="194"/>
    </location>
</feature>
<dbReference type="GO" id="GO:0005673">
    <property type="term" value="C:transcription factor TFIIE complex"/>
    <property type="evidence" value="ECO:0007669"/>
    <property type="project" value="InterPro"/>
</dbReference>
<keyword evidence="3" id="KW-1185">Reference proteome</keyword>
<dbReference type="GO" id="GO:0001097">
    <property type="term" value="F:TFIIH-class transcription factor complex binding"/>
    <property type="evidence" value="ECO:0007669"/>
    <property type="project" value="TreeGrafter"/>
</dbReference>
<evidence type="ECO:0000313" key="2">
    <source>
        <dbReference type="EMBL" id="KAA8495961.1"/>
    </source>
</evidence>
<sequence length="229" mass="26074">MVVEQGGNPVGLLLHRVLKLLQSELRPMSVAEIKSRLPDVDLAVNTELRNNVKSNPKVIVLPDSRYRWKSRYYLRDRADLVALLRRAKAPIVASDLYDSYNGVKADIEELAEANPRQLIKLHIPGSSKTLLFNYEARLYIHIHEEIAKKFHEIRLPEPHDIHLYLKEHDLKKGSHSRPNAGSIMRKRPKKMEARKSRSVKLTNVHMAGTGIDLTQDVELAGGKPSAFKE</sequence>
<dbReference type="AlphaFoldDB" id="A0A5J4YWN9"/>